<organism evidence="1 2">
    <name type="scientific">Pseudomonas syringae pv. coriandricola</name>
    <dbReference type="NCBI Taxonomy" id="264453"/>
    <lineage>
        <taxon>Bacteria</taxon>
        <taxon>Pseudomonadati</taxon>
        <taxon>Pseudomonadota</taxon>
        <taxon>Gammaproteobacteria</taxon>
        <taxon>Pseudomonadales</taxon>
        <taxon>Pseudomonadaceae</taxon>
        <taxon>Pseudomonas</taxon>
    </lineage>
</organism>
<reference evidence="1 2" key="1">
    <citation type="submission" date="2018-08" db="EMBL/GenBank/DDBJ databases">
        <title>Recombination of ecologically and evolutionarily significant loci maintains genetic cohesion in the Pseudomonas syringae species complex.</title>
        <authorList>
            <person name="Dillon M."/>
            <person name="Thakur S."/>
            <person name="Almeida R.N.D."/>
            <person name="Weir B.S."/>
            <person name="Guttman D.S."/>
        </authorList>
    </citation>
    <scope>NUCLEOTIDE SEQUENCE [LARGE SCALE GENOMIC DNA]</scope>
    <source>
        <strain evidence="1 2">ICMP 12341</strain>
    </source>
</reference>
<gene>
    <name evidence="1" type="ORF">ALQ65_200018</name>
</gene>
<comment type="caution">
    <text evidence="1">The sequence shown here is derived from an EMBL/GenBank/DDBJ whole genome shotgun (WGS) entry which is preliminary data.</text>
</comment>
<accession>A0A3M3J8S5</accession>
<dbReference type="AlphaFoldDB" id="A0A3M3J8S5"/>
<dbReference type="EMBL" id="RBOV01000374">
    <property type="protein sequence ID" value="RMN07242.1"/>
    <property type="molecule type" value="Genomic_DNA"/>
</dbReference>
<name>A0A3M3J8S5_9PSED</name>
<proteinExistence type="predicted"/>
<sequence>MLFRDVLHHPAQHVGLAQRFLLIGLRAVIQVGEAQRGPAGVMRQTTARDRRFFQVAAQVIDGLSAVFRLLRQVDVPVLATSGQYQTVPVAFTVDVGQLRRHRQLRKRLSQQVIAHQPHPAPPQGLFVERQIFPDALLIQAARGHRQVDVGMPVEPPAIGVQRTENPDAQTAPLGGVDQVIGRQTKQRIEQPAVVEEQGPQRVGQREHQMLPGAVGQTVVLHGDPLVGGHFAAGGTGPAMAGVAQVFDVWAMLIGTGVVFDAQYRGAAGEHFADRLHFDLAKTAGFQQICPAAVGREEVFERSRCVSRRCRGHVSRMAPHRGE</sequence>
<dbReference type="Proteomes" id="UP000271468">
    <property type="component" value="Unassembled WGS sequence"/>
</dbReference>
<protein>
    <submittedName>
        <fullName evidence="1">Uncharacterized protein</fullName>
    </submittedName>
</protein>
<evidence type="ECO:0000313" key="2">
    <source>
        <dbReference type="Proteomes" id="UP000271468"/>
    </source>
</evidence>
<evidence type="ECO:0000313" key="1">
    <source>
        <dbReference type="EMBL" id="RMN07242.1"/>
    </source>
</evidence>